<dbReference type="Proteomes" id="UP000278063">
    <property type="component" value="Unassembled WGS sequence"/>
</dbReference>
<sequence>MDGYVEHPIQPFQDGLHNGRYEFETVRTISNLYSSYPKVWLHHL</sequence>
<gene>
    <name evidence="1" type="ORF">D8849_05160</name>
</gene>
<dbReference type="AlphaFoldDB" id="A0A3R9IU58"/>
<evidence type="ECO:0000313" key="2">
    <source>
        <dbReference type="Proteomes" id="UP000278063"/>
    </source>
</evidence>
<reference evidence="1 2" key="1">
    <citation type="submission" date="2018-11" db="EMBL/GenBank/DDBJ databases">
        <title>Species Designations Belie Phenotypic and Genotypic Heterogeneity in Oral Streptococci.</title>
        <authorList>
            <person name="Velsko I."/>
        </authorList>
    </citation>
    <scope>NUCLEOTIDE SEQUENCE [LARGE SCALE GENOMIC DNA]</scope>
    <source>
        <strain evidence="1 2">KLC01</strain>
    </source>
</reference>
<protein>
    <submittedName>
        <fullName evidence="1">Uncharacterized protein</fullName>
    </submittedName>
</protein>
<comment type="caution">
    <text evidence="1">The sequence shown here is derived from an EMBL/GenBank/DDBJ whole genome shotgun (WGS) entry which is preliminary data.</text>
</comment>
<dbReference type="EMBL" id="RJNW01000002">
    <property type="protein sequence ID" value="RSI87595.1"/>
    <property type="molecule type" value="Genomic_DNA"/>
</dbReference>
<organism evidence="1 2">
    <name type="scientific">Streptococcus mitis</name>
    <dbReference type="NCBI Taxonomy" id="28037"/>
    <lineage>
        <taxon>Bacteria</taxon>
        <taxon>Bacillati</taxon>
        <taxon>Bacillota</taxon>
        <taxon>Bacilli</taxon>
        <taxon>Lactobacillales</taxon>
        <taxon>Streptococcaceae</taxon>
        <taxon>Streptococcus</taxon>
        <taxon>Streptococcus mitis group</taxon>
    </lineage>
</organism>
<proteinExistence type="predicted"/>
<name>A0A3R9IU58_STRMT</name>
<accession>A0A3R9IU58</accession>
<evidence type="ECO:0000313" key="1">
    <source>
        <dbReference type="EMBL" id="RSI87595.1"/>
    </source>
</evidence>